<evidence type="ECO:0000256" key="13">
    <source>
        <dbReference type="ARBA" id="ARBA00023136"/>
    </source>
</evidence>
<evidence type="ECO:0000256" key="8">
    <source>
        <dbReference type="ARBA" id="ARBA00022573"/>
    </source>
</evidence>
<keyword evidence="21" id="KW-1185">Reference proteome</keyword>
<evidence type="ECO:0000313" key="21">
    <source>
        <dbReference type="Proteomes" id="UP001246690"/>
    </source>
</evidence>
<evidence type="ECO:0000256" key="17">
    <source>
        <dbReference type="ARBA" id="ARBA00048623"/>
    </source>
</evidence>
<dbReference type="HAMAP" id="MF_00719">
    <property type="entry name" value="CobS"/>
    <property type="match status" value="1"/>
</dbReference>
<feature type="transmembrane region" description="Helical" evidence="19">
    <location>
        <begin position="139"/>
        <end position="158"/>
    </location>
</feature>
<comment type="cofactor">
    <cofactor evidence="1 19">
        <name>Mg(2+)</name>
        <dbReference type="ChEBI" id="CHEBI:18420"/>
    </cofactor>
</comment>
<feature type="transmembrane region" description="Helical" evidence="19">
    <location>
        <begin position="201"/>
        <end position="218"/>
    </location>
</feature>
<feature type="transmembrane region" description="Helical" evidence="19">
    <location>
        <begin position="178"/>
        <end position="196"/>
    </location>
</feature>
<keyword evidence="8 19" id="KW-0169">Cobalamin biosynthesis</keyword>
<evidence type="ECO:0000256" key="12">
    <source>
        <dbReference type="ARBA" id="ARBA00022989"/>
    </source>
</evidence>
<sequence>MFRLFFATLQFMSRIPVPVRWAEGIETHQYVRGIVTFPFVGLVLGALAGVVFTLLQPWAGLPLAALGYVLALALLTGGFHLDGLADTCDGIFSARTRDRMLEIMRDSRLGTHGGLALIFVIVMKVLVVSELALRGGSMLAVLAAASVAGRTASVLLMYHHQYAREKGLGNLFIGKVTGTQTFLTLLGGAVLCTLLLPTTGLIALVLTLLAVFGLGWMLRRTLGGQTGDTLGAAIELGEVVFLLALLR</sequence>
<evidence type="ECO:0000256" key="19">
    <source>
        <dbReference type="HAMAP-Rule" id="MF_00719"/>
    </source>
</evidence>
<evidence type="ECO:0000256" key="10">
    <source>
        <dbReference type="ARBA" id="ARBA00022692"/>
    </source>
</evidence>
<evidence type="ECO:0000256" key="9">
    <source>
        <dbReference type="ARBA" id="ARBA00022679"/>
    </source>
</evidence>
<dbReference type="NCBIfam" id="TIGR00317">
    <property type="entry name" value="cobS"/>
    <property type="match status" value="1"/>
</dbReference>
<evidence type="ECO:0000256" key="1">
    <source>
        <dbReference type="ARBA" id="ARBA00001946"/>
    </source>
</evidence>
<evidence type="ECO:0000256" key="18">
    <source>
        <dbReference type="ARBA" id="ARBA00049504"/>
    </source>
</evidence>
<dbReference type="PANTHER" id="PTHR34148">
    <property type="entry name" value="ADENOSYLCOBINAMIDE-GDP RIBAZOLETRANSFERASE"/>
    <property type="match status" value="1"/>
</dbReference>
<proteinExistence type="inferred from homology"/>
<dbReference type="EMBL" id="CP133838">
    <property type="protein sequence ID" value="WMY76682.1"/>
    <property type="molecule type" value="Genomic_DNA"/>
</dbReference>
<keyword evidence="9 19" id="KW-0808">Transferase</keyword>
<evidence type="ECO:0000256" key="16">
    <source>
        <dbReference type="ARBA" id="ARBA00032853"/>
    </source>
</evidence>
<organism evidence="20 21">
    <name type="scientific">Buttiauxella selenatireducens</name>
    <dbReference type="NCBI Taxonomy" id="3073902"/>
    <lineage>
        <taxon>Bacteria</taxon>
        <taxon>Pseudomonadati</taxon>
        <taxon>Pseudomonadota</taxon>
        <taxon>Gammaproteobacteria</taxon>
        <taxon>Enterobacterales</taxon>
        <taxon>Enterobacteriaceae</taxon>
        <taxon>Buttiauxella</taxon>
    </lineage>
</organism>
<protein>
    <recommendedName>
        <fullName evidence="6 19">Adenosylcobinamide-GDP ribazoletransferase</fullName>
        <ecNumber evidence="5 19">2.7.8.26</ecNumber>
    </recommendedName>
    <alternativeName>
        <fullName evidence="16 19">Cobalamin synthase</fullName>
    </alternativeName>
    <alternativeName>
        <fullName evidence="15 19">Cobalamin-5'-phosphate synthase</fullName>
    </alternativeName>
</protein>
<dbReference type="InterPro" id="IPR003805">
    <property type="entry name" value="CobS"/>
</dbReference>
<dbReference type="Pfam" id="PF02654">
    <property type="entry name" value="CobS"/>
    <property type="match status" value="1"/>
</dbReference>
<evidence type="ECO:0000256" key="3">
    <source>
        <dbReference type="ARBA" id="ARBA00004663"/>
    </source>
</evidence>
<evidence type="ECO:0000256" key="14">
    <source>
        <dbReference type="ARBA" id="ARBA00025228"/>
    </source>
</evidence>
<accession>A0ABY9SGQ1</accession>
<keyword evidence="12 19" id="KW-1133">Transmembrane helix</keyword>
<dbReference type="Proteomes" id="UP001246690">
    <property type="component" value="Chromosome"/>
</dbReference>
<keyword evidence="11 19" id="KW-0460">Magnesium</keyword>
<comment type="function">
    <text evidence="14 19">Joins adenosylcobinamide-GDP and alpha-ribazole to generate adenosylcobalamin (Ado-cobalamin). Also synthesizes adenosylcobalamin 5'-phosphate from adenosylcobinamide-GDP and alpha-ribazole 5'-phosphate.</text>
</comment>
<evidence type="ECO:0000256" key="11">
    <source>
        <dbReference type="ARBA" id="ARBA00022842"/>
    </source>
</evidence>
<dbReference type="EC" id="2.7.8.26" evidence="5 19"/>
<evidence type="ECO:0000256" key="7">
    <source>
        <dbReference type="ARBA" id="ARBA00022475"/>
    </source>
</evidence>
<dbReference type="RefSeq" id="WP_309879113.1">
    <property type="nucleotide sequence ID" value="NZ_CP133838.1"/>
</dbReference>
<comment type="catalytic activity">
    <reaction evidence="17 19">
        <text>alpha-ribazole + adenosylcob(III)inamide-GDP = adenosylcob(III)alamin + GMP + H(+)</text>
        <dbReference type="Rhea" id="RHEA:16049"/>
        <dbReference type="ChEBI" id="CHEBI:10329"/>
        <dbReference type="ChEBI" id="CHEBI:15378"/>
        <dbReference type="ChEBI" id="CHEBI:18408"/>
        <dbReference type="ChEBI" id="CHEBI:58115"/>
        <dbReference type="ChEBI" id="CHEBI:60487"/>
        <dbReference type="EC" id="2.7.8.26"/>
    </reaction>
</comment>
<keyword evidence="13 19" id="KW-0472">Membrane</keyword>
<feature type="transmembrane region" description="Helical" evidence="19">
    <location>
        <begin position="109"/>
        <end position="127"/>
    </location>
</feature>
<keyword evidence="10 19" id="KW-0812">Transmembrane</keyword>
<reference evidence="20 21" key="1">
    <citation type="submission" date="2023-09" db="EMBL/GenBank/DDBJ databases">
        <title>Buttiauxella selenatireducens sp. nov., isolated from the rhizosphere of Cardamine hupingshanesis.</title>
        <authorList>
            <person name="Zhang S."/>
            <person name="Xu Z."/>
            <person name="Wang H."/>
            <person name="Guo Y."/>
        </authorList>
    </citation>
    <scope>NUCLEOTIDE SEQUENCE [LARGE SCALE GENOMIC DNA]</scope>
    <source>
        <strain evidence="20 21">R73</strain>
    </source>
</reference>
<evidence type="ECO:0000313" key="20">
    <source>
        <dbReference type="EMBL" id="WMY76682.1"/>
    </source>
</evidence>
<feature type="transmembrane region" description="Helical" evidence="19">
    <location>
        <begin position="62"/>
        <end position="81"/>
    </location>
</feature>
<name>A0ABY9SGQ1_9ENTR</name>
<dbReference type="GO" id="GO:0051073">
    <property type="term" value="F:adenosylcobinamide-GDP ribazoletransferase activity"/>
    <property type="evidence" value="ECO:0007669"/>
    <property type="project" value="UniProtKB-EC"/>
</dbReference>
<evidence type="ECO:0000256" key="4">
    <source>
        <dbReference type="ARBA" id="ARBA00010561"/>
    </source>
</evidence>
<evidence type="ECO:0000256" key="5">
    <source>
        <dbReference type="ARBA" id="ARBA00013200"/>
    </source>
</evidence>
<evidence type="ECO:0000256" key="6">
    <source>
        <dbReference type="ARBA" id="ARBA00015850"/>
    </source>
</evidence>
<evidence type="ECO:0000256" key="15">
    <source>
        <dbReference type="ARBA" id="ARBA00032605"/>
    </source>
</evidence>
<gene>
    <name evidence="19 20" type="primary">cobS</name>
    <name evidence="20" type="ORF">RHD99_08305</name>
</gene>
<comment type="catalytic activity">
    <reaction evidence="18 19">
        <text>alpha-ribazole 5'-phosphate + adenosylcob(III)inamide-GDP = adenosylcob(III)alamin 5'-phosphate + GMP + H(+)</text>
        <dbReference type="Rhea" id="RHEA:23560"/>
        <dbReference type="ChEBI" id="CHEBI:15378"/>
        <dbReference type="ChEBI" id="CHEBI:57918"/>
        <dbReference type="ChEBI" id="CHEBI:58115"/>
        <dbReference type="ChEBI" id="CHEBI:60487"/>
        <dbReference type="ChEBI" id="CHEBI:60493"/>
        <dbReference type="EC" id="2.7.8.26"/>
    </reaction>
</comment>
<evidence type="ECO:0000256" key="2">
    <source>
        <dbReference type="ARBA" id="ARBA00004651"/>
    </source>
</evidence>
<feature type="transmembrane region" description="Helical" evidence="19">
    <location>
        <begin position="34"/>
        <end position="55"/>
    </location>
</feature>
<comment type="subcellular location">
    <subcellularLocation>
        <location evidence="2 19">Cell membrane</location>
        <topology evidence="2 19">Multi-pass membrane protein</topology>
    </subcellularLocation>
</comment>
<comment type="similarity">
    <text evidence="4 19">Belongs to the CobS family.</text>
</comment>
<comment type="pathway">
    <text evidence="3 19">Cofactor biosynthesis; adenosylcobalamin biosynthesis; adenosylcobalamin from cob(II)yrinate a,c-diamide: step 7/7.</text>
</comment>
<keyword evidence="7 19" id="KW-1003">Cell membrane</keyword>
<dbReference type="PANTHER" id="PTHR34148:SF1">
    <property type="entry name" value="ADENOSYLCOBINAMIDE-GDP RIBAZOLETRANSFERASE"/>
    <property type="match status" value="1"/>
</dbReference>